<keyword evidence="3" id="KW-0560">Oxidoreductase</keyword>
<dbReference type="AlphaFoldDB" id="A0AAD6ZK20"/>
<dbReference type="GO" id="GO:0005783">
    <property type="term" value="C:endoplasmic reticulum"/>
    <property type="evidence" value="ECO:0007669"/>
    <property type="project" value="TreeGrafter"/>
</dbReference>
<reference evidence="5" key="1">
    <citation type="submission" date="2023-03" db="EMBL/GenBank/DDBJ databases">
        <title>Massive genome expansion in bonnet fungi (Mycena s.s.) driven by repeated elements and novel gene families across ecological guilds.</title>
        <authorList>
            <consortium name="Lawrence Berkeley National Laboratory"/>
            <person name="Harder C.B."/>
            <person name="Miyauchi S."/>
            <person name="Viragh M."/>
            <person name="Kuo A."/>
            <person name="Thoen E."/>
            <person name="Andreopoulos B."/>
            <person name="Lu D."/>
            <person name="Skrede I."/>
            <person name="Drula E."/>
            <person name="Henrissat B."/>
            <person name="Morin E."/>
            <person name="Kohler A."/>
            <person name="Barry K."/>
            <person name="LaButti K."/>
            <person name="Morin E."/>
            <person name="Salamov A."/>
            <person name="Lipzen A."/>
            <person name="Mereny Z."/>
            <person name="Hegedus B."/>
            <person name="Baldrian P."/>
            <person name="Stursova M."/>
            <person name="Weitz H."/>
            <person name="Taylor A."/>
            <person name="Grigoriev I.V."/>
            <person name="Nagy L.G."/>
            <person name="Martin F."/>
            <person name="Kauserud H."/>
        </authorList>
    </citation>
    <scope>NUCLEOTIDE SEQUENCE</scope>
    <source>
        <strain evidence="5">CBHHK002</strain>
    </source>
</reference>
<dbReference type="GO" id="GO:0006654">
    <property type="term" value="P:phosphatidic acid biosynthetic process"/>
    <property type="evidence" value="ECO:0007669"/>
    <property type="project" value="TreeGrafter"/>
</dbReference>
<dbReference type="Proteomes" id="UP001218218">
    <property type="component" value="Unassembled WGS sequence"/>
</dbReference>
<dbReference type="PANTHER" id="PTHR44169:SF6">
    <property type="entry name" value="NADPH-DEPENDENT 1-ACYLDIHYDROXYACETONE PHOSPHATE REDUCTASE"/>
    <property type="match status" value="1"/>
</dbReference>
<dbReference type="PRINTS" id="PR00080">
    <property type="entry name" value="SDRFAMILY"/>
</dbReference>
<dbReference type="GO" id="GO:0000140">
    <property type="term" value="F:acylglycerone-phosphate reductase (NADP+) activity"/>
    <property type="evidence" value="ECO:0007669"/>
    <property type="project" value="TreeGrafter"/>
</dbReference>
<dbReference type="InterPro" id="IPR036291">
    <property type="entry name" value="NAD(P)-bd_dom_sf"/>
</dbReference>
<dbReference type="InterPro" id="IPR002347">
    <property type="entry name" value="SDR_fam"/>
</dbReference>
<keyword evidence="6" id="KW-1185">Reference proteome</keyword>
<proteinExistence type="inferred from homology"/>
<comment type="caution">
    <text evidence="5">The sequence shown here is derived from an EMBL/GenBank/DDBJ whole genome shotgun (WGS) entry which is preliminary data.</text>
</comment>
<comment type="similarity">
    <text evidence="1 4">Belongs to the short-chain dehydrogenases/reductases (SDR) family.</text>
</comment>
<evidence type="ECO:0000313" key="5">
    <source>
        <dbReference type="EMBL" id="KAJ7325570.1"/>
    </source>
</evidence>
<accession>A0AAD6ZK20</accession>
<dbReference type="EMBL" id="JARIHO010000044">
    <property type="protein sequence ID" value="KAJ7325570.1"/>
    <property type="molecule type" value="Genomic_DNA"/>
</dbReference>
<evidence type="ECO:0000256" key="4">
    <source>
        <dbReference type="RuleBase" id="RU000363"/>
    </source>
</evidence>
<evidence type="ECO:0000313" key="6">
    <source>
        <dbReference type="Proteomes" id="UP001218218"/>
    </source>
</evidence>
<gene>
    <name evidence="5" type="ORF">DFH08DRAFT_787683</name>
</gene>
<dbReference type="SUPFAM" id="SSF51735">
    <property type="entry name" value="NAD(P)-binding Rossmann-fold domains"/>
    <property type="match status" value="1"/>
</dbReference>
<protein>
    <submittedName>
        <fullName evidence="5">NAD-P-binding protein</fullName>
    </submittedName>
</protein>
<dbReference type="GO" id="GO:0004806">
    <property type="term" value="F:triacylglycerol lipase activity"/>
    <property type="evidence" value="ECO:0007669"/>
    <property type="project" value="TreeGrafter"/>
</dbReference>
<name>A0AAD6ZK20_9AGAR</name>
<dbReference type="Gene3D" id="3.40.50.720">
    <property type="entry name" value="NAD(P)-binding Rossmann-like Domain"/>
    <property type="match status" value="1"/>
</dbReference>
<sequence length="292" mass="32180">MSEKRTVLITGCTDGGIGSALAKEFHSRGFRVFATSRRLETMKQLSKIGIETLALDVTQSDDIRRTKENISTRTGGRLDILINNAHIVISESHAVAVHEAAVSDVDMSDVRGLFETNVFAAIFMVQEFLPLLIASGKGCVVNNGSIMGVLPVPLTSTYNSTKAALHSFGNTLRVELAPFNVRVVNLITGSVQSNILKPYTFPHNSLYSSMQEEHQARYNEIEKSSMPTAEYARTVVAELTKTNPRGSLWAGSNANLSWFVETFLPRRIMDWIVADMYGISKLAVRLKRKSPA</sequence>
<keyword evidence="2" id="KW-0521">NADP</keyword>
<evidence type="ECO:0000256" key="3">
    <source>
        <dbReference type="ARBA" id="ARBA00023002"/>
    </source>
</evidence>
<evidence type="ECO:0000256" key="1">
    <source>
        <dbReference type="ARBA" id="ARBA00006484"/>
    </source>
</evidence>
<dbReference type="GO" id="GO:0005811">
    <property type="term" value="C:lipid droplet"/>
    <property type="evidence" value="ECO:0007669"/>
    <property type="project" value="TreeGrafter"/>
</dbReference>
<organism evidence="5 6">
    <name type="scientific">Mycena albidolilacea</name>
    <dbReference type="NCBI Taxonomy" id="1033008"/>
    <lineage>
        <taxon>Eukaryota</taxon>
        <taxon>Fungi</taxon>
        <taxon>Dikarya</taxon>
        <taxon>Basidiomycota</taxon>
        <taxon>Agaricomycotina</taxon>
        <taxon>Agaricomycetes</taxon>
        <taxon>Agaricomycetidae</taxon>
        <taxon>Agaricales</taxon>
        <taxon>Marasmiineae</taxon>
        <taxon>Mycenaceae</taxon>
        <taxon>Mycena</taxon>
    </lineage>
</organism>
<dbReference type="PANTHER" id="PTHR44169">
    <property type="entry name" value="NADPH-DEPENDENT 1-ACYLDIHYDROXYACETONE PHOSPHATE REDUCTASE"/>
    <property type="match status" value="1"/>
</dbReference>
<dbReference type="CDD" id="cd05374">
    <property type="entry name" value="17beta-HSD-like_SDR_c"/>
    <property type="match status" value="1"/>
</dbReference>
<dbReference type="PRINTS" id="PR00081">
    <property type="entry name" value="GDHRDH"/>
</dbReference>
<dbReference type="PROSITE" id="PS00061">
    <property type="entry name" value="ADH_SHORT"/>
    <property type="match status" value="1"/>
</dbReference>
<dbReference type="InterPro" id="IPR020904">
    <property type="entry name" value="Sc_DH/Rdtase_CS"/>
</dbReference>
<dbReference type="GO" id="GO:0019433">
    <property type="term" value="P:triglyceride catabolic process"/>
    <property type="evidence" value="ECO:0007669"/>
    <property type="project" value="TreeGrafter"/>
</dbReference>
<dbReference type="Pfam" id="PF00106">
    <property type="entry name" value="adh_short"/>
    <property type="match status" value="1"/>
</dbReference>
<evidence type="ECO:0000256" key="2">
    <source>
        <dbReference type="ARBA" id="ARBA00022857"/>
    </source>
</evidence>